<comment type="caution">
    <text evidence="5">The sequence shown here is derived from an EMBL/GenBank/DDBJ whole genome shotgun (WGS) entry which is preliminary data.</text>
</comment>
<keyword evidence="3" id="KW-0472">Membrane</keyword>
<accession>A0ABN2RG69</accession>
<dbReference type="PANTHER" id="PTHR10434">
    <property type="entry name" value="1-ACYL-SN-GLYCEROL-3-PHOSPHATE ACYLTRANSFERASE"/>
    <property type="match status" value="1"/>
</dbReference>
<evidence type="ECO:0000313" key="5">
    <source>
        <dbReference type="EMBL" id="GAA1968338.1"/>
    </source>
</evidence>
<evidence type="ECO:0000259" key="4">
    <source>
        <dbReference type="SMART" id="SM00563"/>
    </source>
</evidence>
<dbReference type="InterPro" id="IPR002123">
    <property type="entry name" value="Plipid/glycerol_acylTrfase"/>
</dbReference>
<evidence type="ECO:0000256" key="2">
    <source>
        <dbReference type="ARBA" id="ARBA00023315"/>
    </source>
</evidence>
<dbReference type="Pfam" id="PF01553">
    <property type="entry name" value="Acyltransferase"/>
    <property type="match status" value="1"/>
</dbReference>
<dbReference type="PANTHER" id="PTHR10434:SF55">
    <property type="entry name" value="POSSIBLE ACYLTRANSFERASE"/>
    <property type="match status" value="1"/>
</dbReference>
<keyword evidence="6" id="KW-1185">Reference proteome</keyword>
<dbReference type="CDD" id="cd07989">
    <property type="entry name" value="LPLAT_AGPAT-like"/>
    <property type="match status" value="1"/>
</dbReference>
<evidence type="ECO:0000313" key="6">
    <source>
        <dbReference type="Proteomes" id="UP001501116"/>
    </source>
</evidence>
<evidence type="ECO:0000256" key="1">
    <source>
        <dbReference type="ARBA" id="ARBA00022679"/>
    </source>
</evidence>
<sequence length="263" mass="28185">MLLLRRKTPRWIALDPSGRAPAPLSLRGMGAFGRRFPRTGRGFWYALAINTIWPLLVLFTRYRVRGGEHVPASGGAVVVSNHLSFADPATLTSFVLGHGRVPRYLAKASLWKVPLVGSIVRSGRHIAVHRGAVTAGEAYRDAVAAVNAGECVAIFPEGTFTDHPDGWPMRGKTGAARVALETGAPVIPVANWGTHRVLPAGARLPRLLPVKTVDLIAGPPVDLRDLAALPLTKEVLYEATARIMEAVTTLLGEARGEAPPVTR</sequence>
<keyword evidence="1" id="KW-0808">Transferase</keyword>
<reference evidence="5 6" key="1">
    <citation type="journal article" date="2019" name="Int. J. Syst. Evol. Microbiol.">
        <title>The Global Catalogue of Microorganisms (GCM) 10K type strain sequencing project: providing services to taxonomists for standard genome sequencing and annotation.</title>
        <authorList>
            <consortium name="The Broad Institute Genomics Platform"/>
            <consortium name="The Broad Institute Genome Sequencing Center for Infectious Disease"/>
            <person name="Wu L."/>
            <person name="Ma J."/>
        </authorList>
    </citation>
    <scope>NUCLEOTIDE SEQUENCE [LARGE SCALE GENOMIC DNA]</scope>
    <source>
        <strain evidence="5 6">JCM 14545</strain>
    </source>
</reference>
<keyword evidence="2 5" id="KW-0012">Acyltransferase</keyword>
<dbReference type="SUPFAM" id="SSF69593">
    <property type="entry name" value="Glycerol-3-phosphate (1)-acyltransferase"/>
    <property type="match status" value="1"/>
</dbReference>
<feature type="domain" description="Phospholipid/glycerol acyltransferase" evidence="4">
    <location>
        <begin position="76"/>
        <end position="194"/>
    </location>
</feature>
<dbReference type="EMBL" id="BAAANN010000018">
    <property type="protein sequence ID" value="GAA1968338.1"/>
    <property type="molecule type" value="Genomic_DNA"/>
</dbReference>
<name>A0ABN2RG69_9PSEU</name>
<keyword evidence="3" id="KW-1133">Transmembrane helix</keyword>
<protein>
    <submittedName>
        <fullName evidence="5">Lysophospholipid acyltransferase family protein</fullName>
    </submittedName>
</protein>
<organism evidence="5 6">
    <name type="scientific">Amycolatopsis minnesotensis</name>
    <dbReference type="NCBI Taxonomy" id="337894"/>
    <lineage>
        <taxon>Bacteria</taxon>
        <taxon>Bacillati</taxon>
        <taxon>Actinomycetota</taxon>
        <taxon>Actinomycetes</taxon>
        <taxon>Pseudonocardiales</taxon>
        <taxon>Pseudonocardiaceae</taxon>
        <taxon>Amycolatopsis</taxon>
    </lineage>
</organism>
<proteinExistence type="predicted"/>
<dbReference type="GO" id="GO:0016746">
    <property type="term" value="F:acyltransferase activity"/>
    <property type="evidence" value="ECO:0007669"/>
    <property type="project" value="UniProtKB-KW"/>
</dbReference>
<dbReference type="Proteomes" id="UP001501116">
    <property type="component" value="Unassembled WGS sequence"/>
</dbReference>
<feature type="transmembrane region" description="Helical" evidence="3">
    <location>
        <begin position="43"/>
        <end position="62"/>
    </location>
</feature>
<evidence type="ECO:0000256" key="3">
    <source>
        <dbReference type="SAM" id="Phobius"/>
    </source>
</evidence>
<keyword evidence="3" id="KW-0812">Transmembrane</keyword>
<dbReference type="SMART" id="SM00563">
    <property type="entry name" value="PlsC"/>
    <property type="match status" value="1"/>
</dbReference>
<dbReference type="RefSeq" id="WP_425546499.1">
    <property type="nucleotide sequence ID" value="NZ_BAAANN010000018.1"/>
</dbReference>
<gene>
    <name evidence="5" type="ORF">GCM10009754_46640</name>
</gene>